<protein>
    <submittedName>
        <fullName evidence="2">Peptidase M24</fullName>
    </submittedName>
</protein>
<evidence type="ECO:0000313" key="2">
    <source>
        <dbReference type="EMBL" id="KOG85665.1"/>
    </source>
</evidence>
<dbReference type="Proteomes" id="UP000037020">
    <property type="component" value="Unassembled WGS sequence"/>
</dbReference>
<feature type="non-terminal residue" evidence="2">
    <location>
        <position position="1"/>
    </location>
</feature>
<dbReference type="Gene3D" id="3.90.230.10">
    <property type="entry name" value="Creatinase/methionine aminopeptidase superfamily"/>
    <property type="match status" value="1"/>
</dbReference>
<sequence>IHVGEPTAEERKVHDVVREAQQAAFEAVRPGVACQEIDRVARQVIKEAGYGEYFIHRTGHGIGVTTHEPPYMVEGEHLPLVPGMCFSIEPGIYLPGRFGVRVEDIVVCTESGGRRLNNTAREMRVVA</sequence>
<keyword evidence="3" id="KW-1185">Reference proteome</keyword>
<feature type="domain" description="Peptidase M24" evidence="1">
    <location>
        <begin position="2"/>
        <end position="110"/>
    </location>
</feature>
<dbReference type="InterPro" id="IPR000994">
    <property type="entry name" value="Pept_M24"/>
</dbReference>
<dbReference type="InterPro" id="IPR036005">
    <property type="entry name" value="Creatinase/aminopeptidase-like"/>
</dbReference>
<dbReference type="PANTHER" id="PTHR46112">
    <property type="entry name" value="AMINOPEPTIDASE"/>
    <property type="match status" value="1"/>
</dbReference>
<comment type="caution">
    <text evidence="2">The sequence shown here is derived from an EMBL/GenBank/DDBJ whole genome shotgun (WGS) entry which is preliminary data.</text>
</comment>
<dbReference type="Pfam" id="PF00557">
    <property type="entry name" value="Peptidase_M24"/>
    <property type="match status" value="1"/>
</dbReference>
<name>A0ABR5IWY5_9ACTN</name>
<gene>
    <name evidence="2" type="ORF">ADK38_35395</name>
</gene>
<proteinExistence type="predicted"/>
<dbReference type="SUPFAM" id="SSF55920">
    <property type="entry name" value="Creatinase/aminopeptidase"/>
    <property type="match status" value="1"/>
</dbReference>
<organism evidence="2 3">
    <name type="scientific">Streptomyces varsoviensis</name>
    <dbReference type="NCBI Taxonomy" id="67373"/>
    <lineage>
        <taxon>Bacteria</taxon>
        <taxon>Bacillati</taxon>
        <taxon>Actinomycetota</taxon>
        <taxon>Actinomycetes</taxon>
        <taxon>Kitasatosporales</taxon>
        <taxon>Streptomycetaceae</taxon>
        <taxon>Streptomyces</taxon>
    </lineage>
</organism>
<accession>A0ABR5IWY5</accession>
<reference evidence="2 3" key="1">
    <citation type="submission" date="2015-07" db="EMBL/GenBank/DDBJ databases">
        <authorList>
            <person name="Ju K.-S."/>
            <person name="Doroghazi J.R."/>
            <person name="Metcalf W.W."/>
        </authorList>
    </citation>
    <scope>NUCLEOTIDE SEQUENCE [LARGE SCALE GENOMIC DNA]</scope>
    <source>
        <strain evidence="2 3">NRRL B-3589</strain>
    </source>
</reference>
<dbReference type="PANTHER" id="PTHR46112:SF3">
    <property type="entry name" value="AMINOPEPTIDASE YPDF"/>
    <property type="match status" value="1"/>
</dbReference>
<evidence type="ECO:0000259" key="1">
    <source>
        <dbReference type="Pfam" id="PF00557"/>
    </source>
</evidence>
<evidence type="ECO:0000313" key="3">
    <source>
        <dbReference type="Proteomes" id="UP000037020"/>
    </source>
</evidence>
<dbReference type="InterPro" id="IPR050659">
    <property type="entry name" value="Peptidase_M24B"/>
</dbReference>
<dbReference type="EMBL" id="LGUT01003278">
    <property type="protein sequence ID" value="KOG85665.1"/>
    <property type="molecule type" value="Genomic_DNA"/>
</dbReference>